<keyword evidence="3 6" id="KW-1133">Transmembrane helix</keyword>
<dbReference type="AlphaFoldDB" id="A0AAP6JEW7"/>
<evidence type="ECO:0000259" key="10">
    <source>
        <dbReference type="Pfam" id="PF25145"/>
    </source>
</evidence>
<dbReference type="PANTHER" id="PTHR33507:SF4">
    <property type="entry name" value="NODULATION COMPETITIVENESS PROTEIN NFED"/>
    <property type="match status" value="1"/>
</dbReference>
<evidence type="ECO:0000256" key="2">
    <source>
        <dbReference type="ARBA" id="ARBA00022692"/>
    </source>
</evidence>
<feature type="domain" description="NfeD1b N-terminal" evidence="10">
    <location>
        <begin position="49"/>
        <end position="233"/>
    </location>
</feature>
<evidence type="ECO:0000256" key="5">
    <source>
        <dbReference type="SAM" id="MobiDB-lite"/>
    </source>
</evidence>
<feature type="domain" description="NfeD-like C-terminal" evidence="8">
    <location>
        <begin position="402"/>
        <end position="456"/>
    </location>
</feature>
<feature type="transmembrane region" description="Helical" evidence="6">
    <location>
        <begin position="290"/>
        <end position="308"/>
    </location>
</feature>
<feature type="chain" id="PRO_5042911046" evidence="7">
    <location>
        <begin position="23"/>
        <end position="466"/>
    </location>
</feature>
<feature type="signal peptide" evidence="7">
    <location>
        <begin position="1"/>
        <end position="22"/>
    </location>
</feature>
<dbReference type="Gene3D" id="3.90.226.10">
    <property type="entry name" value="2-enoyl-CoA Hydratase, Chain A, domain 1"/>
    <property type="match status" value="1"/>
</dbReference>
<evidence type="ECO:0000256" key="6">
    <source>
        <dbReference type="SAM" id="Phobius"/>
    </source>
</evidence>
<organism evidence="11 12">
    <name type="scientific">Natronospira elongata</name>
    <dbReference type="NCBI Taxonomy" id="3110268"/>
    <lineage>
        <taxon>Bacteria</taxon>
        <taxon>Pseudomonadati</taxon>
        <taxon>Pseudomonadota</taxon>
        <taxon>Gammaproteobacteria</taxon>
        <taxon>Natronospirales</taxon>
        <taxon>Natronospiraceae</taxon>
        <taxon>Natronospira</taxon>
    </lineage>
</organism>
<feature type="transmembrane region" description="Helical" evidence="6">
    <location>
        <begin position="261"/>
        <end position="283"/>
    </location>
</feature>
<dbReference type="Pfam" id="PF01957">
    <property type="entry name" value="NfeD"/>
    <property type="match status" value="1"/>
</dbReference>
<evidence type="ECO:0000259" key="8">
    <source>
        <dbReference type="Pfam" id="PF01957"/>
    </source>
</evidence>
<dbReference type="InterPro" id="IPR056739">
    <property type="entry name" value="NfeD_membrane"/>
</dbReference>
<feature type="domain" description="NfeD integral membrane" evidence="9">
    <location>
        <begin position="269"/>
        <end position="385"/>
    </location>
</feature>
<dbReference type="InterPro" id="IPR002810">
    <property type="entry name" value="NfeD-like_C"/>
</dbReference>
<sequence length="466" mass="49517">MRVRQFTAGLISLAAGMLLVLAAALGTGQSDARAGTGGNAMILTVDGPIGPATLDYLRRGIEKAEEERYAFVIIEMDTPGGLVDTTRDINKAILSADIPVVTFVYPSGSRAASAGTYIMYASHVAAMAPATSLGAATPVGLGGPGAPGPEEEEGEDGEERAPEPRTDAERKAINDAVSYIRGLAEQRGRNADWAEKAVREAATLGAREALEQNVIDIVASDHEDLLRQMDGMEVEIASGSLRLNTENINLERHDPDWRTELLSVLTNPTVAYLLMLIGIYGLIFEGYNPGAIVPGVVGAICLLLALFAFQILPVNYAGFALIALGLILIISEAFVPSFGILGIGGLIAFVIGSIILMDTDVPGFGIPLPVITTVSIIGGLLTFSIIGFALRARRSPVVSGQEEMVGLVATAREDFEETGQIWVRSELWRGRTDQPVRKGDKLRVTGIEGLILKVTPLESESQQTEH</sequence>
<dbReference type="InterPro" id="IPR056738">
    <property type="entry name" value="NfeD1b_N"/>
</dbReference>
<evidence type="ECO:0000313" key="11">
    <source>
        <dbReference type="EMBL" id="MEA5445322.1"/>
    </source>
</evidence>
<proteinExistence type="predicted"/>
<dbReference type="Pfam" id="PF25145">
    <property type="entry name" value="NfeD1b_N"/>
    <property type="match status" value="1"/>
</dbReference>
<dbReference type="EMBL" id="JAYGII010000008">
    <property type="protein sequence ID" value="MEA5445322.1"/>
    <property type="molecule type" value="Genomic_DNA"/>
</dbReference>
<dbReference type="Pfam" id="PF24961">
    <property type="entry name" value="NfeD_membrane"/>
    <property type="match status" value="1"/>
</dbReference>
<keyword evidence="7" id="KW-0732">Signal</keyword>
<dbReference type="Proteomes" id="UP001302316">
    <property type="component" value="Unassembled WGS sequence"/>
</dbReference>
<dbReference type="SUPFAM" id="SSF52096">
    <property type="entry name" value="ClpP/crotonase"/>
    <property type="match status" value="1"/>
</dbReference>
<gene>
    <name evidence="11" type="ORF">VCB98_05780</name>
</gene>
<comment type="subcellular location">
    <subcellularLocation>
        <location evidence="1">Membrane</location>
        <topology evidence="1">Multi-pass membrane protein</topology>
    </subcellularLocation>
</comment>
<dbReference type="Gene3D" id="2.40.50.140">
    <property type="entry name" value="Nucleic acid-binding proteins"/>
    <property type="match status" value="1"/>
</dbReference>
<evidence type="ECO:0000259" key="9">
    <source>
        <dbReference type="Pfam" id="PF24961"/>
    </source>
</evidence>
<dbReference type="CDD" id="cd07020">
    <property type="entry name" value="Clp_protease_NfeD_1"/>
    <property type="match status" value="1"/>
</dbReference>
<feature type="transmembrane region" description="Helical" evidence="6">
    <location>
        <begin position="314"/>
        <end position="331"/>
    </location>
</feature>
<accession>A0AAP6JEW7</accession>
<name>A0AAP6JEW7_9GAMM</name>
<dbReference type="InterPro" id="IPR052165">
    <property type="entry name" value="Membrane_assoc_protease"/>
</dbReference>
<comment type="caution">
    <text evidence="11">The sequence shown here is derived from an EMBL/GenBank/DDBJ whole genome shotgun (WGS) entry which is preliminary data.</text>
</comment>
<dbReference type="InterPro" id="IPR012340">
    <property type="entry name" value="NA-bd_OB-fold"/>
</dbReference>
<feature type="compositionally biased region" description="Acidic residues" evidence="5">
    <location>
        <begin position="149"/>
        <end position="158"/>
    </location>
</feature>
<evidence type="ECO:0000313" key="12">
    <source>
        <dbReference type="Proteomes" id="UP001302316"/>
    </source>
</evidence>
<protein>
    <submittedName>
        <fullName evidence="11">Nodulation protein NfeD</fullName>
    </submittedName>
</protein>
<keyword evidence="12" id="KW-1185">Reference proteome</keyword>
<evidence type="ECO:0000256" key="7">
    <source>
        <dbReference type="SAM" id="SignalP"/>
    </source>
</evidence>
<keyword evidence="2 6" id="KW-0812">Transmembrane</keyword>
<feature type="transmembrane region" description="Helical" evidence="6">
    <location>
        <begin position="338"/>
        <end position="356"/>
    </location>
</feature>
<dbReference type="SUPFAM" id="SSF141322">
    <property type="entry name" value="NfeD domain-like"/>
    <property type="match status" value="1"/>
</dbReference>
<evidence type="ECO:0000256" key="1">
    <source>
        <dbReference type="ARBA" id="ARBA00004141"/>
    </source>
</evidence>
<dbReference type="InterPro" id="IPR029045">
    <property type="entry name" value="ClpP/crotonase-like_dom_sf"/>
</dbReference>
<dbReference type="GO" id="GO:0016020">
    <property type="term" value="C:membrane"/>
    <property type="evidence" value="ECO:0007669"/>
    <property type="project" value="UniProtKB-SubCell"/>
</dbReference>
<evidence type="ECO:0000256" key="4">
    <source>
        <dbReference type="ARBA" id="ARBA00023136"/>
    </source>
</evidence>
<reference evidence="11 12" key="1">
    <citation type="submission" date="2023-12" db="EMBL/GenBank/DDBJ databases">
        <title>Whole-genome sequencing of halo(alkali)philic microorganisms from hypersaline lakes.</title>
        <authorList>
            <person name="Sorokin D.Y."/>
            <person name="Merkel A.Y."/>
            <person name="Messina E."/>
            <person name="Yakimov M."/>
        </authorList>
    </citation>
    <scope>NUCLEOTIDE SEQUENCE [LARGE SCALE GENOMIC DNA]</scope>
    <source>
        <strain evidence="11 12">AB-CW1</strain>
    </source>
</reference>
<feature type="transmembrane region" description="Helical" evidence="6">
    <location>
        <begin position="368"/>
        <end position="390"/>
    </location>
</feature>
<feature type="region of interest" description="Disordered" evidence="5">
    <location>
        <begin position="138"/>
        <end position="167"/>
    </location>
</feature>
<dbReference type="FunFam" id="3.90.226.10:FF:000089">
    <property type="entry name" value="Membrane-bound serine protease"/>
    <property type="match status" value="1"/>
</dbReference>
<evidence type="ECO:0000256" key="3">
    <source>
        <dbReference type="ARBA" id="ARBA00022989"/>
    </source>
</evidence>
<dbReference type="PANTHER" id="PTHR33507">
    <property type="entry name" value="INNER MEMBRANE PROTEIN YBBJ"/>
    <property type="match status" value="1"/>
</dbReference>
<keyword evidence="4 6" id="KW-0472">Membrane</keyword>
<dbReference type="RefSeq" id="WP_346050951.1">
    <property type="nucleotide sequence ID" value="NZ_JAYGII010000008.1"/>
</dbReference>